<dbReference type="GO" id="GO:0000105">
    <property type="term" value="P:L-histidine biosynthetic process"/>
    <property type="evidence" value="ECO:0007669"/>
    <property type="project" value="UniProtKB-UniRule"/>
</dbReference>
<keyword evidence="11" id="KW-1185">Reference proteome</keyword>
<comment type="pathway">
    <text evidence="1 8">Amino-acid biosynthesis; L-histidine biosynthesis; L-histidine from 5-phospho-alpha-D-ribose 1-diphosphate: step 8/9.</text>
</comment>
<comment type="similarity">
    <text evidence="2 8">Belongs to the PHP hydrolase family. HisK subfamily.</text>
</comment>
<evidence type="ECO:0000259" key="9">
    <source>
        <dbReference type="Pfam" id="PF02811"/>
    </source>
</evidence>
<dbReference type="Pfam" id="PF02811">
    <property type="entry name" value="PHP"/>
    <property type="match status" value="1"/>
</dbReference>
<name>A0A940PIR7_9ENTE</name>
<dbReference type="Pfam" id="PF13263">
    <property type="entry name" value="PHP_C"/>
    <property type="match status" value="1"/>
</dbReference>
<organism evidence="10 11">
    <name type="scientific">Vagococcus allomyrinae</name>
    <dbReference type="NCBI Taxonomy" id="2794353"/>
    <lineage>
        <taxon>Bacteria</taxon>
        <taxon>Bacillati</taxon>
        <taxon>Bacillota</taxon>
        <taxon>Bacilli</taxon>
        <taxon>Lactobacillales</taxon>
        <taxon>Enterococcaceae</taxon>
        <taxon>Vagococcus</taxon>
    </lineage>
</organism>
<dbReference type="GO" id="GO:0004401">
    <property type="term" value="F:histidinol-phosphatase activity"/>
    <property type="evidence" value="ECO:0007669"/>
    <property type="project" value="UniProtKB-UniRule"/>
</dbReference>
<dbReference type="SUPFAM" id="SSF89550">
    <property type="entry name" value="PHP domain-like"/>
    <property type="match status" value="1"/>
</dbReference>
<dbReference type="Gene3D" id="3.20.20.140">
    <property type="entry name" value="Metal-dependent hydrolases"/>
    <property type="match status" value="1"/>
</dbReference>
<dbReference type="InterPro" id="IPR010140">
    <property type="entry name" value="Histidinol_P_phosphatase_HisJ"/>
</dbReference>
<sequence>MKKDGHTHTEFCPHGSFEPVEKMIQQAIKLGFKEYAITEHAPLPPDFAEVYAGEPQGLQTASMSFNDLPLYFTTMEGLQQKYASDLNIKIGFEMDYLPLFENWTKDFLTEYGPRTQDGILSVHFQAGQGGWWCLDYTPEEFETGLVSHYQDFPTIYQEYFNLIHQSLTADLGPFKPQRLGHMTLIQKFEQFFPQDTAFSQTNRQYLKELLAEIAQKKYQLDFNTAGLDKPFYQQTYPSADILKEAQALGIPFVFGSDAHSIAEVGRHYQRFSNI</sequence>
<dbReference type="GO" id="GO:0005737">
    <property type="term" value="C:cytoplasm"/>
    <property type="evidence" value="ECO:0007669"/>
    <property type="project" value="TreeGrafter"/>
</dbReference>
<evidence type="ECO:0000256" key="4">
    <source>
        <dbReference type="ARBA" id="ARBA00022605"/>
    </source>
</evidence>
<evidence type="ECO:0000256" key="8">
    <source>
        <dbReference type="RuleBase" id="RU366003"/>
    </source>
</evidence>
<dbReference type="InterPro" id="IPR016195">
    <property type="entry name" value="Pol/histidinol_Pase-like"/>
</dbReference>
<dbReference type="PANTHER" id="PTHR21039:SF0">
    <property type="entry name" value="HISTIDINOL-PHOSPHATASE"/>
    <property type="match status" value="1"/>
</dbReference>
<dbReference type="EC" id="3.1.3.15" evidence="3 8"/>
<feature type="domain" description="PHP" evidence="9">
    <location>
        <begin position="4"/>
        <end position="225"/>
    </location>
</feature>
<evidence type="ECO:0000256" key="5">
    <source>
        <dbReference type="ARBA" id="ARBA00022801"/>
    </source>
</evidence>
<evidence type="ECO:0000256" key="2">
    <source>
        <dbReference type="ARBA" id="ARBA00009152"/>
    </source>
</evidence>
<evidence type="ECO:0000256" key="6">
    <source>
        <dbReference type="ARBA" id="ARBA00023102"/>
    </source>
</evidence>
<evidence type="ECO:0000313" key="10">
    <source>
        <dbReference type="EMBL" id="MBP1044331.1"/>
    </source>
</evidence>
<dbReference type="PANTHER" id="PTHR21039">
    <property type="entry name" value="HISTIDINOL PHOSPHATASE-RELATED"/>
    <property type="match status" value="1"/>
</dbReference>
<keyword evidence="5 8" id="KW-0378">Hydrolase</keyword>
<dbReference type="RefSeq" id="WP_209532719.1">
    <property type="nucleotide sequence ID" value="NZ_JAEEGA010000025.1"/>
</dbReference>
<dbReference type="CDD" id="cd12110">
    <property type="entry name" value="PHP_HisPPase_Hisj_like"/>
    <property type="match status" value="1"/>
</dbReference>
<keyword evidence="6 8" id="KW-0368">Histidine biosynthesis</keyword>
<comment type="caution">
    <text evidence="10">The sequence shown here is derived from an EMBL/GenBank/DDBJ whole genome shotgun (WGS) entry which is preliminary data.</text>
</comment>
<dbReference type="Proteomes" id="UP000674938">
    <property type="component" value="Unassembled WGS sequence"/>
</dbReference>
<proteinExistence type="inferred from homology"/>
<evidence type="ECO:0000256" key="3">
    <source>
        <dbReference type="ARBA" id="ARBA00013085"/>
    </source>
</evidence>
<evidence type="ECO:0000256" key="7">
    <source>
        <dbReference type="ARBA" id="ARBA00049158"/>
    </source>
</evidence>
<dbReference type="NCBIfam" id="TIGR01856">
    <property type="entry name" value="hisJ_fam"/>
    <property type="match status" value="1"/>
</dbReference>
<accession>A0A940PIR7</accession>
<reference evidence="10" key="1">
    <citation type="submission" date="2020-12" db="EMBL/GenBank/DDBJ databases">
        <title>Vagococcus allomyrinae sp. nov. and Enterococcus lavae sp. nov., isolated from the larvae of Allomyrina dichotoma.</title>
        <authorList>
            <person name="Lee S.D."/>
        </authorList>
    </citation>
    <scope>NUCLEOTIDE SEQUENCE</scope>
    <source>
        <strain evidence="10">BWB3-3</strain>
    </source>
</reference>
<evidence type="ECO:0000313" key="11">
    <source>
        <dbReference type="Proteomes" id="UP000674938"/>
    </source>
</evidence>
<dbReference type="AlphaFoldDB" id="A0A940PIR7"/>
<dbReference type="InterPro" id="IPR004013">
    <property type="entry name" value="PHP_dom"/>
</dbReference>
<evidence type="ECO:0000256" key="1">
    <source>
        <dbReference type="ARBA" id="ARBA00004970"/>
    </source>
</evidence>
<keyword evidence="4 8" id="KW-0028">Amino-acid biosynthesis</keyword>
<dbReference type="EMBL" id="JAEEGA010000025">
    <property type="protein sequence ID" value="MBP1044331.1"/>
    <property type="molecule type" value="Genomic_DNA"/>
</dbReference>
<dbReference type="NCBIfam" id="NF005996">
    <property type="entry name" value="PRK08123.1"/>
    <property type="match status" value="1"/>
</dbReference>
<gene>
    <name evidence="10" type="primary">hisJ</name>
    <name evidence="10" type="ORF">I6N95_25305</name>
</gene>
<comment type="catalytic activity">
    <reaction evidence="7 8">
        <text>L-histidinol phosphate + H2O = L-histidinol + phosphate</text>
        <dbReference type="Rhea" id="RHEA:14465"/>
        <dbReference type="ChEBI" id="CHEBI:15377"/>
        <dbReference type="ChEBI" id="CHEBI:43474"/>
        <dbReference type="ChEBI" id="CHEBI:57699"/>
        <dbReference type="ChEBI" id="CHEBI:57980"/>
        <dbReference type="EC" id="3.1.3.15"/>
    </reaction>
</comment>
<protein>
    <recommendedName>
        <fullName evidence="3 8">Histidinol-phosphatase</fullName>
        <shortName evidence="8">HolPase</shortName>
        <ecNumber evidence="3 8">3.1.3.15</ecNumber>
    </recommendedName>
</protein>